<evidence type="ECO:0000313" key="2">
    <source>
        <dbReference type="EMBL" id="CAB4165628.1"/>
    </source>
</evidence>
<reference evidence="4" key="1">
    <citation type="submission" date="2020-05" db="EMBL/GenBank/DDBJ databases">
        <authorList>
            <person name="Chiriac C."/>
            <person name="Salcher M."/>
            <person name="Ghai R."/>
            <person name="Kavagutti S V."/>
        </authorList>
    </citation>
    <scope>NUCLEOTIDE SEQUENCE</scope>
</reference>
<dbReference type="EMBL" id="LR796776">
    <property type="protein sequence ID" value="CAB4165628.1"/>
    <property type="molecule type" value="Genomic_DNA"/>
</dbReference>
<name>A0A6J5T1K2_9CAUD</name>
<organism evidence="4">
    <name type="scientific">uncultured Caudovirales phage</name>
    <dbReference type="NCBI Taxonomy" id="2100421"/>
    <lineage>
        <taxon>Viruses</taxon>
        <taxon>Duplodnaviria</taxon>
        <taxon>Heunggongvirae</taxon>
        <taxon>Uroviricota</taxon>
        <taxon>Caudoviricetes</taxon>
        <taxon>Peduoviridae</taxon>
        <taxon>Maltschvirus</taxon>
        <taxon>Maltschvirus maltsch</taxon>
    </lineage>
</organism>
<protein>
    <submittedName>
        <fullName evidence="4">Uncharacterized protein</fullName>
    </submittedName>
</protein>
<sequence length="67" mass="7304">MIDWKKTAVKNIGKLSVSEALDTLKKIQKEGSTIFHADIKALTGGFNSQAINFTVVRLLGKKAGICR</sequence>
<evidence type="ECO:0000313" key="3">
    <source>
        <dbReference type="EMBL" id="CAB4186721.1"/>
    </source>
</evidence>
<gene>
    <name evidence="3" type="ORF">UFOVP1146_67</name>
    <name evidence="4" type="ORF">UFOVP1638_77</name>
    <name evidence="1" type="ORF">UFOVP812_400</name>
    <name evidence="2" type="ORF">UFOVP818_164</name>
</gene>
<dbReference type="EMBL" id="LR797099">
    <property type="protein sequence ID" value="CAB4186721.1"/>
    <property type="molecule type" value="Genomic_DNA"/>
</dbReference>
<accession>A0A6J5T1K2</accession>
<dbReference type="EMBL" id="LR797502">
    <property type="protein sequence ID" value="CAB4220871.1"/>
    <property type="molecule type" value="Genomic_DNA"/>
</dbReference>
<proteinExistence type="predicted"/>
<dbReference type="EMBL" id="LR796758">
    <property type="protein sequence ID" value="CAB4164131.1"/>
    <property type="molecule type" value="Genomic_DNA"/>
</dbReference>
<evidence type="ECO:0000313" key="1">
    <source>
        <dbReference type="EMBL" id="CAB4164131.1"/>
    </source>
</evidence>
<evidence type="ECO:0000313" key="4">
    <source>
        <dbReference type="EMBL" id="CAB4220871.1"/>
    </source>
</evidence>